<dbReference type="EMBL" id="LAZR01060771">
    <property type="protein sequence ID" value="KKK64992.1"/>
    <property type="molecule type" value="Genomic_DNA"/>
</dbReference>
<gene>
    <name evidence="2" type="ORF">LCGC14_2978640</name>
</gene>
<dbReference type="Pfam" id="PF13649">
    <property type="entry name" value="Methyltransf_25"/>
    <property type="match status" value="1"/>
</dbReference>
<comment type="caution">
    <text evidence="2">The sequence shown here is derived from an EMBL/GenBank/DDBJ whole genome shotgun (WGS) entry which is preliminary data.</text>
</comment>
<evidence type="ECO:0000259" key="1">
    <source>
        <dbReference type="Pfam" id="PF13649"/>
    </source>
</evidence>
<proteinExistence type="predicted"/>
<dbReference type="CDD" id="cd02440">
    <property type="entry name" value="AdoMet_MTases"/>
    <property type="match status" value="1"/>
</dbReference>
<accession>A0A0F8X7B0</accession>
<reference evidence="2" key="1">
    <citation type="journal article" date="2015" name="Nature">
        <title>Complex archaea that bridge the gap between prokaryotes and eukaryotes.</title>
        <authorList>
            <person name="Spang A."/>
            <person name="Saw J.H."/>
            <person name="Jorgensen S.L."/>
            <person name="Zaremba-Niedzwiedzka K."/>
            <person name="Martijn J."/>
            <person name="Lind A.E."/>
            <person name="van Eijk R."/>
            <person name="Schleper C."/>
            <person name="Guy L."/>
            <person name="Ettema T.J."/>
        </authorList>
    </citation>
    <scope>NUCLEOTIDE SEQUENCE</scope>
</reference>
<feature type="non-terminal residue" evidence="2">
    <location>
        <position position="205"/>
    </location>
</feature>
<dbReference type="SUPFAM" id="SSF53335">
    <property type="entry name" value="S-adenosyl-L-methionine-dependent methyltransferases"/>
    <property type="match status" value="1"/>
</dbReference>
<dbReference type="InterPro" id="IPR029063">
    <property type="entry name" value="SAM-dependent_MTases_sf"/>
</dbReference>
<organism evidence="2">
    <name type="scientific">marine sediment metagenome</name>
    <dbReference type="NCBI Taxonomy" id="412755"/>
    <lineage>
        <taxon>unclassified sequences</taxon>
        <taxon>metagenomes</taxon>
        <taxon>ecological metagenomes</taxon>
    </lineage>
</organism>
<dbReference type="Gene3D" id="3.40.50.150">
    <property type="entry name" value="Vaccinia Virus protein VP39"/>
    <property type="match status" value="1"/>
</dbReference>
<sequence length="205" mass="23714">MVLDPYGPSALRLLPWEKYWEEQTDLDFMREDPDEANHPIRVRMGNEAARVSGCSTRLSKTKVLDVGCGTAIDYPRLRDLSLEYWAVEPIPKFIDRARELYPEIRVLQARVWDIPFNDNSFDIVWCKGVMQHLPPGSYPEAIDELWRVTKTLLMISTNRVFLDSPGITHRVKGGPYDTHYTFKESLGHVRSLPNSVTRHIKGFVR</sequence>
<evidence type="ECO:0000313" key="2">
    <source>
        <dbReference type="EMBL" id="KKK64992.1"/>
    </source>
</evidence>
<protein>
    <recommendedName>
        <fullName evidence="1">Methyltransferase domain-containing protein</fullName>
    </recommendedName>
</protein>
<dbReference type="AlphaFoldDB" id="A0A0F8X7B0"/>
<feature type="domain" description="Methyltransferase" evidence="1">
    <location>
        <begin position="63"/>
        <end position="150"/>
    </location>
</feature>
<name>A0A0F8X7B0_9ZZZZ</name>
<dbReference type="InterPro" id="IPR041698">
    <property type="entry name" value="Methyltransf_25"/>
</dbReference>